<comment type="caution">
    <text evidence="2">The sequence shown here is derived from an EMBL/GenBank/DDBJ whole genome shotgun (WGS) entry which is preliminary data.</text>
</comment>
<protein>
    <submittedName>
        <fullName evidence="2">Uncharacterized protein</fullName>
    </submittedName>
</protein>
<dbReference type="GO" id="GO:0010027">
    <property type="term" value="P:thylakoid membrane organization"/>
    <property type="evidence" value="ECO:0007669"/>
    <property type="project" value="InterPro"/>
</dbReference>
<evidence type="ECO:0000256" key="1">
    <source>
        <dbReference type="SAM" id="MobiDB-lite"/>
    </source>
</evidence>
<dbReference type="AlphaFoldDB" id="A0AAN8W363"/>
<dbReference type="PANTHER" id="PTHR35745:SF1">
    <property type="entry name" value="OS04G0513000 PROTEIN"/>
    <property type="match status" value="1"/>
</dbReference>
<gene>
    <name evidence="2" type="ORF">RJ641_030087</name>
</gene>
<dbReference type="EMBL" id="JBAMMX010000005">
    <property type="protein sequence ID" value="KAK6940556.1"/>
    <property type="molecule type" value="Genomic_DNA"/>
</dbReference>
<dbReference type="PANTHER" id="PTHR35745">
    <property type="entry name" value="BNACNNG14650D PROTEIN"/>
    <property type="match status" value="1"/>
</dbReference>
<reference evidence="2 3" key="1">
    <citation type="submission" date="2023-12" db="EMBL/GenBank/DDBJ databases">
        <title>A high-quality genome assembly for Dillenia turbinata (Dilleniales).</title>
        <authorList>
            <person name="Chanderbali A."/>
        </authorList>
    </citation>
    <scope>NUCLEOTIDE SEQUENCE [LARGE SCALE GENOMIC DNA]</scope>
    <source>
        <strain evidence="2">LSX21</strain>
        <tissue evidence="2">Leaf</tissue>
    </source>
</reference>
<evidence type="ECO:0000313" key="3">
    <source>
        <dbReference type="Proteomes" id="UP001370490"/>
    </source>
</evidence>
<dbReference type="GO" id="GO:0009535">
    <property type="term" value="C:chloroplast thylakoid membrane"/>
    <property type="evidence" value="ECO:0007669"/>
    <property type="project" value="TreeGrafter"/>
</dbReference>
<feature type="region of interest" description="Disordered" evidence="1">
    <location>
        <begin position="130"/>
        <end position="194"/>
    </location>
</feature>
<dbReference type="Proteomes" id="UP001370490">
    <property type="component" value="Unassembled WGS sequence"/>
</dbReference>
<accession>A0AAN8W363</accession>
<sequence length="194" mass="20139">MSGVALSAAISCSLQPKIRTTACYNTSVSPIPWILCSSDPKIRCNRRFSRFTAHCNSGPSCPLGSGDSRSVLDAFFLGKALAEVINERIESTVGEFLSTIGRLQAEQQKQVQGFQDEVLVRAKGAKEEAAHDAMEAQGLISPSKKAGESADGNPSPTSFSPSDVTSAPISSASGSATDPSATSANPIMGVSNGD</sequence>
<proteinExistence type="predicted"/>
<dbReference type="InterPro" id="IPR040003">
    <property type="entry name" value="PG18-like"/>
</dbReference>
<feature type="compositionally biased region" description="Polar residues" evidence="1">
    <location>
        <begin position="152"/>
        <end position="185"/>
    </location>
</feature>
<name>A0AAN8W363_9MAGN</name>
<organism evidence="2 3">
    <name type="scientific">Dillenia turbinata</name>
    <dbReference type="NCBI Taxonomy" id="194707"/>
    <lineage>
        <taxon>Eukaryota</taxon>
        <taxon>Viridiplantae</taxon>
        <taxon>Streptophyta</taxon>
        <taxon>Embryophyta</taxon>
        <taxon>Tracheophyta</taxon>
        <taxon>Spermatophyta</taxon>
        <taxon>Magnoliopsida</taxon>
        <taxon>eudicotyledons</taxon>
        <taxon>Gunneridae</taxon>
        <taxon>Pentapetalae</taxon>
        <taxon>Dilleniales</taxon>
        <taxon>Dilleniaceae</taxon>
        <taxon>Dillenia</taxon>
    </lineage>
</organism>
<dbReference type="Pfam" id="PF20711">
    <property type="entry name" value="DUF6825"/>
    <property type="match status" value="1"/>
</dbReference>
<evidence type="ECO:0000313" key="2">
    <source>
        <dbReference type="EMBL" id="KAK6940556.1"/>
    </source>
</evidence>
<keyword evidence="3" id="KW-1185">Reference proteome</keyword>